<dbReference type="InterPro" id="IPR017948">
    <property type="entry name" value="TGFb_CS"/>
</dbReference>
<sequence>MLLIQGSKHLEATEGGKQVNNLPWKREWPASINEKACVEFHLYSRHTYSEPRFDNSAMPISAAQCILLSLGTLILCLGLAEGRTHEENGDTHRALRLDALKASMLSYLGMDRPPELTASGSEHELDRMFQQYREMLQQLRANTTQEEKLTQHTKTVLVTIRPASVLPVTVQKGEHHVHHGALWYRAEFHKTSLIREEQALVWAVLRLHSAYHGCSHTKQKIQFNIYEPGGGENTQLYVMDKIVKRRFCTRNMTLNVRAAVKEWRLRSGNSTLIIDVGVSMGERTYPTIPNITLEMDLLLHDGGGNPRRARSTKEESCEEDNKCCRSSLNVSFKEIGWADWVVAPSSYNMYFCDGSCPHNYKPASMHTQVKSRMHHMTRGATPRPCCVPAAYEPMILMHYDSRGKLKLSPFSDLIVSKCHCA</sequence>
<dbReference type="PROSITE" id="PS00250">
    <property type="entry name" value="TGF_BETA_1"/>
    <property type="match status" value="1"/>
</dbReference>
<dbReference type="Gene3D" id="2.10.90.10">
    <property type="entry name" value="Cystine-knot cytokines"/>
    <property type="match status" value="1"/>
</dbReference>
<comment type="similarity">
    <text evidence="2 6">Belongs to the TGF-beta family.</text>
</comment>
<evidence type="ECO:0000259" key="7">
    <source>
        <dbReference type="PROSITE" id="PS51362"/>
    </source>
</evidence>
<dbReference type="AlphaFoldDB" id="A0ABD1KEY3"/>
<comment type="subcellular location">
    <subcellularLocation>
        <location evidence="1">Secreted</location>
    </subcellularLocation>
</comment>
<dbReference type="InterPro" id="IPR029034">
    <property type="entry name" value="Cystine-knot_cytokine"/>
</dbReference>
<evidence type="ECO:0000313" key="9">
    <source>
        <dbReference type="Proteomes" id="UP001591681"/>
    </source>
</evidence>
<protein>
    <recommendedName>
        <fullName evidence="7">TGF-beta family profile domain-containing protein</fullName>
    </recommendedName>
</protein>
<dbReference type="Pfam" id="PF00019">
    <property type="entry name" value="TGF_beta"/>
    <property type="match status" value="1"/>
</dbReference>
<keyword evidence="5" id="KW-1015">Disulfide bond</keyword>
<dbReference type="InterPro" id="IPR001839">
    <property type="entry name" value="TGF-b_C"/>
</dbReference>
<dbReference type="InterPro" id="IPR015615">
    <property type="entry name" value="TGF-beta-rel"/>
</dbReference>
<dbReference type="InterPro" id="IPR001111">
    <property type="entry name" value="TGF-b_propeptide"/>
</dbReference>
<dbReference type="SMART" id="SM00204">
    <property type="entry name" value="TGFB"/>
    <property type="match status" value="1"/>
</dbReference>
<evidence type="ECO:0000256" key="3">
    <source>
        <dbReference type="ARBA" id="ARBA00022525"/>
    </source>
</evidence>
<evidence type="ECO:0000256" key="5">
    <source>
        <dbReference type="ARBA" id="ARBA00023157"/>
    </source>
</evidence>
<dbReference type="Pfam" id="PF00688">
    <property type="entry name" value="TGFb_propeptide"/>
    <property type="match status" value="1"/>
</dbReference>
<evidence type="ECO:0000256" key="4">
    <source>
        <dbReference type="ARBA" id="ARBA00023030"/>
    </source>
</evidence>
<dbReference type="CDD" id="cd19376">
    <property type="entry name" value="TGF_beta_GDF15"/>
    <property type="match status" value="1"/>
</dbReference>
<dbReference type="PANTHER" id="PTHR11848:SF78">
    <property type="entry name" value="GROWTH_DIFFERENTIATION FACTOR 15"/>
    <property type="match status" value="1"/>
</dbReference>
<reference evidence="8 9" key="1">
    <citation type="submission" date="2024-09" db="EMBL/GenBank/DDBJ databases">
        <title>A chromosome-level genome assembly of Gray's grenadier anchovy, Coilia grayii.</title>
        <authorList>
            <person name="Fu Z."/>
        </authorList>
    </citation>
    <scope>NUCLEOTIDE SEQUENCE [LARGE SCALE GENOMIC DNA]</scope>
    <source>
        <strain evidence="8">G4</strain>
        <tissue evidence="8">Muscle</tissue>
    </source>
</reference>
<proteinExistence type="inferred from homology"/>
<feature type="domain" description="TGF-beta family profile" evidence="7">
    <location>
        <begin position="305"/>
        <end position="421"/>
    </location>
</feature>
<dbReference type="Gene3D" id="2.60.120.970">
    <property type="match status" value="1"/>
</dbReference>
<keyword evidence="9" id="KW-1185">Reference proteome</keyword>
<comment type="caution">
    <text evidence="8">The sequence shown here is derived from an EMBL/GenBank/DDBJ whole genome shotgun (WGS) entry which is preliminary data.</text>
</comment>
<dbReference type="Proteomes" id="UP001591681">
    <property type="component" value="Unassembled WGS sequence"/>
</dbReference>
<gene>
    <name evidence="8" type="ORF">ACEWY4_006835</name>
</gene>
<dbReference type="SUPFAM" id="SSF57501">
    <property type="entry name" value="Cystine-knot cytokines"/>
    <property type="match status" value="1"/>
</dbReference>
<keyword evidence="4 6" id="KW-0339">Growth factor</keyword>
<accession>A0ABD1KEY3</accession>
<dbReference type="EMBL" id="JBHFQA010000006">
    <property type="protein sequence ID" value="KAL2097628.1"/>
    <property type="molecule type" value="Genomic_DNA"/>
</dbReference>
<keyword evidence="3" id="KW-0964">Secreted</keyword>
<dbReference type="PROSITE" id="PS51362">
    <property type="entry name" value="TGF_BETA_2"/>
    <property type="match status" value="1"/>
</dbReference>
<dbReference type="GO" id="GO:0008083">
    <property type="term" value="F:growth factor activity"/>
    <property type="evidence" value="ECO:0007669"/>
    <property type="project" value="UniProtKB-KW"/>
</dbReference>
<evidence type="ECO:0000256" key="2">
    <source>
        <dbReference type="ARBA" id="ARBA00006656"/>
    </source>
</evidence>
<dbReference type="GO" id="GO:0005576">
    <property type="term" value="C:extracellular region"/>
    <property type="evidence" value="ECO:0007669"/>
    <property type="project" value="UniProtKB-SubCell"/>
</dbReference>
<dbReference type="PANTHER" id="PTHR11848">
    <property type="entry name" value="TGF-BETA FAMILY"/>
    <property type="match status" value="1"/>
</dbReference>
<organism evidence="8 9">
    <name type="scientific">Coilia grayii</name>
    <name type="common">Gray's grenadier anchovy</name>
    <dbReference type="NCBI Taxonomy" id="363190"/>
    <lineage>
        <taxon>Eukaryota</taxon>
        <taxon>Metazoa</taxon>
        <taxon>Chordata</taxon>
        <taxon>Craniata</taxon>
        <taxon>Vertebrata</taxon>
        <taxon>Euteleostomi</taxon>
        <taxon>Actinopterygii</taxon>
        <taxon>Neopterygii</taxon>
        <taxon>Teleostei</taxon>
        <taxon>Clupei</taxon>
        <taxon>Clupeiformes</taxon>
        <taxon>Clupeoidei</taxon>
        <taxon>Engraulidae</taxon>
        <taxon>Coilinae</taxon>
        <taxon>Coilia</taxon>
    </lineage>
</organism>
<dbReference type="PRINTS" id="PR00669">
    <property type="entry name" value="INHIBINA"/>
</dbReference>
<name>A0ABD1KEY3_9TELE</name>
<evidence type="ECO:0000256" key="6">
    <source>
        <dbReference type="RuleBase" id="RU000354"/>
    </source>
</evidence>
<evidence type="ECO:0000313" key="8">
    <source>
        <dbReference type="EMBL" id="KAL2097628.1"/>
    </source>
</evidence>
<evidence type="ECO:0000256" key="1">
    <source>
        <dbReference type="ARBA" id="ARBA00004613"/>
    </source>
</evidence>